<dbReference type="InterPro" id="IPR029068">
    <property type="entry name" value="Glyas_Bleomycin-R_OHBP_Dase"/>
</dbReference>
<evidence type="ECO:0000259" key="1">
    <source>
        <dbReference type="Pfam" id="PF13468"/>
    </source>
</evidence>
<proteinExistence type="predicted"/>
<dbReference type="Gene3D" id="3.10.180.10">
    <property type="entry name" value="2,3-Dihydroxybiphenyl 1,2-Dioxygenase, domain 1"/>
    <property type="match status" value="1"/>
</dbReference>
<dbReference type="Pfam" id="PF13468">
    <property type="entry name" value="Glyoxalase_3"/>
    <property type="match status" value="1"/>
</dbReference>
<reference evidence="2 3" key="1">
    <citation type="submission" date="2021-01" db="EMBL/GenBank/DDBJ databases">
        <title>Belnapia mucosa sp. nov. and Belnapia arida sp. nov., isolated from the Tabernas Desert (Almeria, Spain).</title>
        <authorList>
            <person name="Molina-Menor E."/>
            <person name="Vidal-Verdu A."/>
            <person name="Calonge A."/>
            <person name="Satari L."/>
            <person name="Pereto Magraner J."/>
            <person name="Porcar Miralles M."/>
        </authorList>
    </citation>
    <scope>NUCLEOTIDE SEQUENCE [LARGE SCALE GENOMIC DNA]</scope>
    <source>
        <strain evidence="2 3">T6</strain>
    </source>
</reference>
<gene>
    <name evidence="2" type="ORF">JMJ55_07225</name>
</gene>
<comment type="caution">
    <text evidence="2">The sequence shown here is derived from an EMBL/GenBank/DDBJ whole genome shotgun (WGS) entry which is preliminary data.</text>
</comment>
<organism evidence="2 3">
    <name type="scientific">Belnapia mucosa</name>
    <dbReference type="NCBI Taxonomy" id="2804532"/>
    <lineage>
        <taxon>Bacteria</taxon>
        <taxon>Pseudomonadati</taxon>
        <taxon>Pseudomonadota</taxon>
        <taxon>Alphaproteobacteria</taxon>
        <taxon>Acetobacterales</taxon>
        <taxon>Roseomonadaceae</taxon>
        <taxon>Belnapia</taxon>
    </lineage>
</organism>
<dbReference type="SUPFAM" id="SSF54593">
    <property type="entry name" value="Glyoxalase/Bleomycin resistance protein/Dihydroxybiphenyl dioxygenase"/>
    <property type="match status" value="1"/>
</dbReference>
<dbReference type="RefSeq" id="WP_202824834.1">
    <property type="nucleotide sequence ID" value="NZ_JAEUXJ010000002.1"/>
</dbReference>
<evidence type="ECO:0000313" key="2">
    <source>
        <dbReference type="EMBL" id="MBL6455110.1"/>
    </source>
</evidence>
<dbReference type="InterPro" id="IPR025870">
    <property type="entry name" value="Glyoxalase-like_dom"/>
</dbReference>
<feature type="domain" description="Glyoxalase-like" evidence="1">
    <location>
        <begin position="4"/>
        <end position="178"/>
    </location>
</feature>
<accession>A0ABS1V071</accession>
<dbReference type="Proteomes" id="UP000606490">
    <property type="component" value="Unassembled WGS sequence"/>
</dbReference>
<name>A0ABS1V071_9PROT</name>
<evidence type="ECO:0000313" key="3">
    <source>
        <dbReference type="Proteomes" id="UP000606490"/>
    </source>
</evidence>
<keyword evidence="3" id="KW-1185">Reference proteome</keyword>
<dbReference type="EMBL" id="JAEUXJ010000002">
    <property type="protein sequence ID" value="MBL6455110.1"/>
    <property type="molecule type" value="Genomic_DNA"/>
</dbReference>
<sequence>MAEIDHIVVGARSLEEGAAFVEQHLGRRPGPGGVHTGLGTHNMLLGLGSACYLEVIARDPNQPDPPHPRLFGLDDPSVALRLEAGPELLAWVARTPVLDAVAARLGPRAGEVRPMSRGDLHWRMAFPPPGQDMAGLVPALIQWDGESAVTRLTDSGCRLVRLEAEHPEADAVNAALAERGLEEALQVRRSPHARLVARLRRPDGEEAVLSSG</sequence>
<protein>
    <submittedName>
        <fullName evidence="2">VOC family protein</fullName>
    </submittedName>
</protein>